<proteinExistence type="predicted"/>
<dbReference type="Pfam" id="PF20237">
    <property type="entry name" value="DUF6594"/>
    <property type="match status" value="1"/>
</dbReference>
<keyword evidence="1" id="KW-0472">Membrane</keyword>
<feature type="domain" description="DUF6594" evidence="2">
    <location>
        <begin position="97"/>
        <end position="348"/>
    </location>
</feature>
<sequence>MSAIALHELPPALITASCTTLTVLTLRPRKQSAAKEWPRGWATDAPKAPAGRGPVSRLFSRFLLNLVEDEILSDEQEEEEPIEYGPEHVQDHPQGHPRLAAFLNSDENFFICRRYGLLHARVMLYLQDELRGLQGELLELDAEDAGSADPFILHSRQYNDQRNGERKELIHKINEKLQEYGEGTLLLFDASETSDLAPNVQTTAWSARAPWLNCRRRFSTTLNNTAPLCETESASYLENYRDLIALMDPHEHDWFRALIEDILTVLPFPSIRRLLAHPVQRSGGYIHFYAKLRIGWLAKYIIAFCAVGLFAAPVVALSHCGDRTGVKTAIVVSFMVFHWGCVGHFHQAEEQRMLRSHRWPGAGADAPAKPHGEQT</sequence>
<gene>
    <name evidence="3" type="ORF">B0J12DRAFT_727522</name>
</gene>
<dbReference type="PANTHER" id="PTHR34502">
    <property type="entry name" value="DUF6594 DOMAIN-CONTAINING PROTEIN-RELATED"/>
    <property type="match status" value="1"/>
</dbReference>
<protein>
    <recommendedName>
        <fullName evidence="2">DUF6594 domain-containing protein</fullName>
    </recommendedName>
</protein>
<dbReference type="InterPro" id="IPR046529">
    <property type="entry name" value="DUF6594"/>
</dbReference>
<dbReference type="Proteomes" id="UP000774617">
    <property type="component" value="Unassembled WGS sequence"/>
</dbReference>
<dbReference type="EMBL" id="JAGTJR010000010">
    <property type="protein sequence ID" value="KAH7053263.1"/>
    <property type="molecule type" value="Genomic_DNA"/>
</dbReference>
<keyword evidence="1" id="KW-0812">Transmembrane</keyword>
<evidence type="ECO:0000256" key="1">
    <source>
        <dbReference type="SAM" id="Phobius"/>
    </source>
</evidence>
<keyword evidence="1" id="KW-1133">Transmembrane helix</keyword>
<evidence type="ECO:0000259" key="2">
    <source>
        <dbReference type="Pfam" id="PF20237"/>
    </source>
</evidence>
<comment type="caution">
    <text evidence="3">The sequence shown here is derived from an EMBL/GenBank/DDBJ whole genome shotgun (WGS) entry which is preliminary data.</text>
</comment>
<reference evidence="3 4" key="1">
    <citation type="journal article" date="2021" name="Nat. Commun.">
        <title>Genetic determinants of endophytism in the Arabidopsis root mycobiome.</title>
        <authorList>
            <person name="Mesny F."/>
            <person name="Miyauchi S."/>
            <person name="Thiergart T."/>
            <person name="Pickel B."/>
            <person name="Atanasova L."/>
            <person name="Karlsson M."/>
            <person name="Huettel B."/>
            <person name="Barry K.W."/>
            <person name="Haridas S."/>
            <person name="Chen C."/>
            <person name="Bauer D."/>
            <person name="Andreopoulos W."/>
            <person name="Pangilinan J."/>
            <person name="LaButti K."/>
            <person name="Riley R."/>
            <person name="Lipzen A."/>
            <person name="Clum A."/>
            <person name="Drula E."/>
            <person name="Henrissat B."/>
            <person name="Kohler A."/>
            <person name="Grigoriev I.V."/>
            <person name="Martin F.M."/>
            <person name="Hacquard S."/>
        </authorList>
    </citation>
    <scope>NUCLEOTIDE SEQUENCE [LARGE SCALE GENOMIC DNA]</scope>
    <source>
        <strain evidence="3 4">MPI-SDFR-AT-0080</strain>
    </source>
</reference>
<evidence type="ECO:0000313" key="3">
    <source>
        <dbReference type="EMBL" id="KAH7053263.1"/>
    </source>
</evidence>
<evidence type="ECO:0000313" key="4">
    <source>
        <dbReference type="Proteomes" id="UP000774617"/>
    </source>
</evidence>
<accession>A0ABQ8GE61</accession>
<organism evidence="3 4">
    <name type="scientific">Macrophomina phaseolina</name>
    <dbReference type="NCBI Taxonomy" id="35725"/>
    <lineage>
        <taxon>Eukaryota</taxon>
        <taxon>Fungi</taxon>
        <taxon>Dikarya</taxon>
        <taxon>Ascomycota</taxon>
        <taxon>Pezizomycotina</taxon>
        <taxon>Dothideomycetes</taxon>
        <taxon>Dothideomycetes incertae sedis</taxon>
        <taxon>Botryosphaeriales</taxon>
        <taxon>Botryosphaeriaceae</taxon>
        <taxon>Macrophomina</taxon>
    </lineage>
</organism>
<name>A0ABQ8GE61_9PEZI</name>
<dbReference type="PANTHER" id="PTHR34502:SF3">
    <property type="entry name" value="DUF6594 DOMAIN-CONTAINING PROTEIN"/>
    <property type="match status" value="1"/>
</dbReference>
<keyword evidence="4" id="KW-1185">Reference proteome</keyword>
<feature type="transmembrane region" description="Helical" evidence="1">
    <location>
        <begin position="297"/>
        <end position="316"/>
    </location>
</feature>